<gene>
    <name evidence="1" type="ORF">H5410_064893</name>
</gene>
<name>A0A9J5VYQ4_SOLCO</name>
<protein>
    <submittedName>
        <fullName evidence="1">Uncharacterized protein</fullName>
    </submittedName>
</protein>
<dbReference type="AlphaFoldDB" id="A0A9J5VYQ4"/>
<dbReference type="PANTHER" id="PTHR31973">
    <property type="entry name" value="POLYPROTEIN, PUTATIVE-RELATED"/>
    <property type="match status" value="1"/>
</dbReference>
<comment type="caution">
    <text evidence="1">The sequence shown here is derived from an EMBL/GenBank/DDBJ whole genome shotgun (WGS) entry which is preliminary data.</text>
</comment>
<sequence length="362" mass="41622">MVSLIVLIHHSGEWDSTNNFVNYSMDGVVITTNIDFNRFTLLISSHLNVDTSLNSFEFHYKIDENSMPMWIRNTMGLQVYIELKKGSGNFKDYPLCITWKAIDIHHTLSTIGEEYEECVNEDCTWKLKCSALHKSKIFKVRRFIAKHTCPAKDRLMSQRVATSTILGRVIQYKYHDPKVVYNARDIIIDMNKQFGLDLTYWKAHRAKFKALKMVRGDPTESYAEIPRYLHMLTQSNPGSIISLQKIVDGHFQYAFVALNSSIQGWINCRPVVIVDGSFLKAAYHGTFLTASCQDAGAKYESILADNLEIALHMMVTKCQEDPKKKRQERAWKSTKKTYKTSCGKCGQEGNNMRTCRNMPKEK</sequence>
<evidence type="ECO:0000313" key="1">
    <source>
        <dbReference type="EMBL" id="KAG5568094.1"/>
    </source>
</evidence>
<organism evidence="1 2">
    <name type="scientific">Solanum commersonii</name>
    <name type="common">Commerson's wild potato</name>
    <name type="synonym">Commerson's nightshade</name>
    <dbReference type="NCBI Taxonomy" id="4109"/>
    <lineage>
        <taxon>Eukaryota</taxon>
        <taxon>Viridiplantae</taxon>
        <taxon>Streptophyta</taxon>
        <taxon>Embryophyta</taxon>
        <taxon>Tracheophyta</taxon>
        <taxon>Spermatophyta</taxon>
        <taxon>Magnoliopsida</taxon>
        <taxon>eudicotyledons</taxon>
        <taxon>Gunneridae</taxon>
        <taxon>Pentapetalae</taxon>
        <taxon>asterids</taxon>
        <taxon>lamiids</taxon>
        <taxon>Solanales</taxon>
        <taxon>Solanaceae</taxon>
        <taxon>Solanoideae</taxon>
        <taxon>Solaneae</taxon>
        <taxon>Solanum</taxon>
    </lineage>
</organism>
<dbReference type="Proteomes" id="UP000824120">
    <property type="component" value="Unassembled WGS sequence"/>
</dbReference>
<keyword evidence="2" id="KW-1185">Reference proteome</keyword>
<reference evidence="1" key="1">
    <citation type="submission" date="2020-09" db="EMBL/GenBank/DDBJ databases">
        <title>De no assembly of potato wild relative species, Solanum commersonii.</title>
        <authorList>
            <person name="Cho K."/>
        </authorList>
    </citation>
    <scope>NUCLEOTIDE SEQUENCE</scope>
    <source>
        <strain evidence="1">LZ3.2</strain>
        <tissue evidence="1">Leaf</tissue>
    </source>
</reference>
<dbReference type="EMBL" id="JACXVP010000253">
    <property type="protein sequence ID" value="KAG5568094.1"/>
    <property type="molecule type" value="Genomic_DNA"/>
</dbReference>
<dbReference type="OrthoDB" id="1695771at2759"/>
<accession>A0A9J5VYQ4</accession>
<proteinExistence type="predicted"/>
<evidence type="ECO:0000313" key="2">
    <source>
        <dbReference type="Proteomes" id="UP000824120"/>
    </source>
</evidence>
<dbReference type="PANTHER" id="PTHR31973:SF113">
    <property type="entry name" value="PROTEIN FAR1-RELATED SEQUENCE 5-LIKE"/>
    <property type="match status" value="1"/>
</dbReference>